<keyword evidence="1" id="KW-0464">Manganese</keyword>
<sequence length="392" mass="42595">MIIRAEAMSQQLIDWRRNIHMYPELSFQEVLTAQFVAEVLEKIPGMKVEVGVGYPTAVVGTLTSGSGPTVAIRADMDALPIHEENDHGYRSRHDGIMHACGHDAHTTIGLGVASLLGEIFQNGEMEGTVKFLFQPAEEMADEHGLSGAPYMIKAGALDEVDHVMALHMSPEKRFGEVQINDGYSMANVDVFEAKVFATGGHGAYPHLGTDPIWMLGPVLQALHGIVARRVSPLDSAVISIGSIQAGAASNVIPSEINVKGTIRSYHPKVRELLHVELDKAFSIVRALDGDYSLTVTPEDPSLKNDPTVNQKIKETIKAIYPEFTIQDGPFGLGGEDFAHMTKVVPGAMFFLGCAVGDEKVRDLHTPHFDIDEKVLPVGVAILAETVRRYLKG</sequence>
<dbReference type="SUPFAM" id="SSF55031">
    <property type="entry name" value="Bacterial exopeptidase dimerisation domain"/>
    <property type="match status" value="1"/>
</dbReference>
<feature type="binding site" evidence="1">
    <location>
        <position position="364"/>
    </location>
    <ligand>
        <name>Mn(2+)</name>
        <dbReference type="ChEBI" id="CHEBI:29035"/>
        <label>2</label>
    </ligand>
</feature>
<gene>
    <name evidence="3" type="ORF">CIL05_03805</name>
</gene>
<evidence type="ECO:0000259" key="2">
    <source>
        <dbReference type="Pfam" id="PF07687"/>
    </source>
</evidence>
<proteinExistence type="predicted"/>
<dbReference type="GO" id="GO:0016787">
    <property type="term" value="F:hydrolase activity"/>
    <property type="evidence" value="ECO:0007669"/>
    <property type="project" value="InterPro"/>
</dbReference>
<keyword evidence="1" id="KW-0479">Metal-binding</keyword>
<comment type="caution">
    <text evidence="3">The sequence shown here is derived from an EMBL/GenBank/DDBJ whole genome shotgun (WGS) entry which is preliminary data.</text>
</comment>
<organism evidence="3 4">
    <name type="scientific">Virgibacillus profundi</name>
    <dbReference type="NCBI Taxonomy" id="2024555"/>
    <lineage>
        <taxon>Bacteria</taxon>
        <taxon>Bacillati</taxon>
        <taxon>Bacillota</taxon>
        <taxon>Bacilli</taxon>
        <taxon>Bacillales</taxon>
        <taxon>Bacillaceae</taxon>
        <taxon>Virgibacillus</taxon>
    </lineage>
</organism>
<accession>A0A2A2IHF8</accession>
<dbReference type="AlphaFoldDB" id="A0A2A2IHF8"/>
<feature type="binding site" evidence="1">
    <location>
        <position position="100"/>
    </location>
    <ligand>
        <name>Mn(2+)</name>
        <dbReference type="ChEBI" id="CHEBI:29035"/>
        <label>2</label>
    </ligand>
</feature>
<dbReference type="Gene3D" id="3.30.70.360">
    <property type="match status" value="1"/>
</dbReference>
<evidence type="ECO:0000313" key="4">
    <source>
        <dbReference type="Proteomes" id="UP000218887"/>
    </source>
</evidence>
<dbReference type="GO" id="GO:0046872">
    <property type="term" value="F:metal ion binding"/>
    <property type="evidence" value="ECO:0007669"/>
    <property type="project" value="UniProtKB-KW"/>
</dbReference>
<dbReference type="PIRSF" id="PIRSF005962">
    <property type="entry name" value="Pept_M20D_amidohydro"/>
    <property type="match status" value="1"/>
</dbReference>
<evidence type="ECO:0000256" key="1">
    <source>
        <dbReference type="PIRSR" id="PIRSR005962-1"/>
    </source>
</evidence>
<dbReference type="NCBIfam" id="TIGR01891">
    <property type="entry name" value="amidohydrolases"/>
    <property type="match status" value="1"/>
</dbReference>
<dbReference type="InterPro" id="IPR002933">
    <property type="entry name" value="Peptidase_M20"/>
</dbReference>
<feature type="domain" description="Peptidase M20 dimerisation" evidence="2">
    <location>
        <begin position="193"/>
        <end position="267"/>
    </location>
</feature>
<dbReference type="SUPFAM" id="SSF53187">
    <property type="entry name" value="Zn-dependent exopeptidases"/>
    <property type="match status" value="1"/>
</dbReference>
<dbReference type="InterPro" id="IPR036264">
    <property type="entry name" value="Bact_exopeptidase_dim_dom"/>
</dbReference>
<dbReference type="EMBL" id="NPOA01000002">
    <property type="protein sequence ID" value="PAV31057.1"/>
    <property type="molecule type" value="Genomic_DNA"/>
</dbReference>
<dbReference type="Pfam" id="PF07687">
    <property type="entry name" value="M20_dimer"/>
    <property type="match status" value="1"/>
</dbReference>
<feature type="binding site" evidence="1">
    <location>
        <position position="138"/>
    </location>
    <ligand>
        <name>Mn(2+)</name>
        <dbReference type="ChEBI" id="CHEBI:29035"/>
        <label>2</label>
    </ligand>
</feature>
<dbReference type="Proteomes" id="UP000218887">
    <property type="component" value="Unassembled WGS sequence"/>
</dbReference>
<dbReference type="Gene3D" id="3.40.630.10">
    <property type="entry name" value="Zn peptidases"/>
    <property type="match status" value="1"/>
</dbReference>
<evidence type="ECO:0000313" key="3">
    <source>
        <dbReference type="EMBL" id="PAV31057.1"/>
    </source>
</evidence>
<dbReference type="InterPro" id="IPR017439">
    <property type="entry name" value="Amidohydrolase"/>
</dbReference>
<dbReference type="InterPro" id="IPR011650">
    <property type="entry name" value="Peptidase_M20_dimer"/>
</dbReference>
<dbReference type="RefSeq" id="WP_095654388.1">
    <property type="nucleotide sequence ID" value="NZ_NPOA01000002.1"/>
</dbReference>
<dbReference type="OrthoDB" id="9776731at2"/>
<dbReference type="PANTHER" id="PTHR11014">
    <property type="entry name" value="PEPTIDASE M20 FAMILY MEMBER"/>
    <property type="match status" value="1"/>
</dbReference>
<comment type="cofactor">
    <cofactor evidence="1">
        <name>Mn(2+)</name>
        <dbReference type="ChEBI" id="CHEBI:29035"/>
    </cofactor>
    <text evidence="1">The Mn(2+) ion enhances activity.</text>
</comment>
<dbReference type="Pfam" id="PF01546">
    <property type="entry name" value="Peptidase_M20"/>
    <property type="match status" value="1"/>
</dbReference>
<reference evidence="3 4" key="1">
    <citation type="submission" date="2017-08" db="EMBL/GenBank/DDBJ databases">
        <title>Virgibacillus indicus sp. nov. and Virgibacillus profoundi sp. nov, two moderately halophilic bacteria isolated from marine sediment by using the Microfluidic Streak Plate.</title>
        <authorList>
            <person name="Xu B."/>
            <person name="Hu B."/>
            <person name="Wang J."/>
            <person name="Zhu Y."/>
            <person name="Huang L."/>
            <person name="Du W."/>
            <person name="Huang Y."/>
        </authorList>
    </citation>
    <scope>NUCLEOTIDE SEQUENCE [LARGE SCALE GENOMIC DNA]</scope>
    <source>
        <strain evidence="3 4">IO3-P3-H5</strain>
    </source>
</reference>
<feature type="binding site" evidence="1">
    <location>
        <position position="102"/>
    </location>
    <ligand>
        <name>Mn(2+)</name>
        <dbReference type="ChEBI" id="CHEBI:29035"/>
        <label>2</label>
    </ligand>
</feature>
<protein>
    <submittedName>
        <fullName evidence="3">Peptidase M20</fullName>
    </submittedName>
</protein>
<dbReference type="PANTHER" id="PTHR11014:SF63">
    <property type="entry name" value="METALLOPEPTIDASE, PUTATIVE (AFU_ORTHOLOGUE AFUA_6G09600)-RELATED"/>
    <property type="match status" value="1"/>
</dbReference>
<feature type="binding site" evidence="1">
    <location>
        <position position="167"/>
    </location>
    <ligand>
        <name>Mn(2+)</name>
        <dbReference type="ChEBI" id="CHEBI:29035"/>
        <label>2</label>
    </ligand>
</feature>
<name>A0A2A2IHF8_9BACI</name>
<keyword evidence="4" id="KW-1185">Reference proteome</keyword>